<dbReference type="OrthoDB" id="3296851at2"/>
<comment type="caution">
    <text evidence="2">The sequence shown here is derived from an EMBL/GenBank/DDBJ whole genome shotgun (WGS) entry which is preliminary data.</text>
</comment>
<proteinExistence type="predicted"/>
<accession>A0A3S2VEV5</accession>
<organism evidence="2 3">
    <name type="scientific">Streptomyces antnestii</name>
    <dbReference type="NCBI Taxonomy" id="2494256"/>
    <lineage>
        <taxon>Bacteria</taxon>
        <taxon>Bacillati</taxon>
        <taxon>Actinomycetota</taxon>
        <taxon>Actinomycetes</taxon>
        <taxon>Kitasatosporales</taxon>
        <taxon>Streptomycetaceae</taxon>
        <taxon>Streptomyces</taxon>
    </lineage>
</organism>
<gene>
    <name evidence="2" type="ORF">EOT10_25715</name>
</gene>
<feature type="signal peptide" evidence="1">
    <location>
        <begin position="1"/>
        <end position="26"/>
    </location>
</feature>
<dbReference type="Proteomes" id="UP000283128">
    <property type="component" value="Unassembled WGS sequence"/>
</dbReference>
<keyword evidence="3" id="KW-1185">Reference proteome</keyword>
<evidence type="ECO:0000256" key="1">
    <source>
        <dbReference type="SAM" id="SignalP"/>
    </source>
</evidence>
<evidence type="ECO:0000313" key="3">
    <source>
        <dbReference type="Proteomes" id="UP000283128"/>
    </source>
</evidence>
<protein>
    <submittedName>
        <fullName evidence="2">Calcium-binding protein</fullName>
    </submittedName>
</protein>
<dbReference type="AlphaFoldDB" id="A0A3S2VEV5"/>
<sequence>MRIRATVAASLGALALTAVIVPAAQAAGNSEVRAAASQATAHASKSASPKATAFSATGTADDQQGDTAISNVVVNGGKDVVLGTTAKKTVTVTFTATDNSGIDTSTGYAVLYHGTDIDHSDYGSVPSQQVGDANNCATTSATTATCTMTFTIDPHADLANAAAGSWKTWAIASGKDGDYSQRENVKTFGMKRYSKLTTNAGPEPVAKGKTLTVTGSLTRANWDNYTYAGYTNQPVKLQFKKAGTTTYTTVKTVTSSSTGGLKTTVTAAYDGYWRYSFAGTSTTPAVTSASDYVDVR</sequence>
<keyword evidence="1" id="KW-0732">Signal</keyword>
<evidence type="ECO:0000313" key="2">
    <source>
        <dbReference type="EMBL" id="RVU21419.1"/>
    </source>
</evidence>
<dbReference type="EMBL" id="RZYA01000013">
    <property type="protein sequence ID" value="RVU21419.1"/>
    <property type="molecule type" value="Genomic_DNA"/>
</dbReference>
<feature type="chain" id="PRO_5018781635" evidence="1">
    <location>
        <begin position="27"/>
        <end position="296"/>
    </location>
</feature>
<reference evidence="2 3" key="1">
    <citation type="submission" date="2019-01" db="EMBL/GenBank/DDBJ databases">
        <title>Genome sequences of Streptomyces and Rhizobium isolates collected from root and soil.</title>
        <authorList>
            <person name="Chhettri S."/>
            <person name="Sevigny J.L."/>
            <person name="Sen A."/>
            <person name="Ennis N."/>
            <person name="Tisa L."/>
        </authorList>
    </citation>
    <scope>NUCLEOTIDE SEQUENCE [LARGE SCALE GENOMIC DNA]</scope>
    <source>
        <strain evidence="2 3">San01</strain>
    </source>
</reference>
<name>A0A3S2VEV5_9ACTN</name>